<dbReference type="GO" id="GO:0046933">
    <property type="term" value="F:proton-transporting ATP synthase activity, rotational mechanism"/>
    <property type="evidence" value="ECO:0007669"/>
    <property type="project" value="UniProtKB-UniRule"/>
</dbReference>
<dbReference type="GO" id="GO:0033179">
    <property type="term" value="C:proton-transporting V-type ATPase, V0 domain"/>
    <property type="evidence" value="ECO:0007669"/>
    <property type="project" value="InterPro"/>
</dbReference>
<reference evidence="7" key="1">
    <citation type="submission" date="2023-06" db="EMBL/GenBank/DDBJ databases">
        <title>Genome sequence of Methanosarcinaceae archaeon Ag5.</title>
        <authorList>
            <person name="Protasov E."/>
            <person name="Platt K."/>
            <person name="Poehlein A."/>
            <person name="Daniel R."/>
            <person name="Brune A."/>
        </authorList>
    </citation>
    <scope>NUCLEOTIDE SEQUENCE</scope>
    <source>
        <strain evidence="7">Ag5</strain>
    </source>
</reference>
<evidence type="ECO:0000313" key="8">
    <source>
        <dbReference type="Proteomes" id="UP001271789"/>
    </source>
</evidence>
<keyword evidence="6" id="KW-0472">Membrane</keyword>
<sequence>MGQSSQKIQEWAGKVQKKLPDSMAKYIPTRLPSIGKGSSNYPYAVTRIRAMRVKLMPRDMYPRLLNMSLDEITRKIGESEYKQDIDDLSREYKGVNLIEHALNRNMAVSFQKILRITEGEPHELVQEYLRVFDIDDIKTILRGKKHNIADEQILESLVTGGMLRYTLLSNLVSKSMDEILAAFSDSIYAPILSKYNGDNLQEIENELDKFYYENLFEAIGYPGSADRKQFDQFVRREIDIQNLMLLLRVKKYDIGASGDASSNVCLIEDVSSLLIPHGLDLDAEKLEKLCYDDFIEALRKSPYWDAIGPALDNKAIQSVSLTDVETKLLRYNLTKVTSYSRRNIISIIPILEYIIYKSNEVRNLRIIVRGKSVGMDNDLIKDQLVIL</sequence>
<dbReference type="EMBL" id="JAWDKD010000019">
    <property type="protein sequence ID" value="MDV0447376.1"/>
    <property type="molecule type" value="Genomic_DNA"/>
</dbReference>
<keyword evidence="6" id="KW-1003">Cell membrane</keyword>
<dbReference type="PANTHER" id="PTHR38682">
    <property type="entry name" value="V-TYPE ATP SYNTHASE SUBUNIT C"/>
    <property type="match status" value="1"/>
</dbReference>
<dbReference type="GO" id="GO:0046961">
    <property type="term" value="F:proton-transporting ATPase activity, rotational mechanism"/>
    <property type="evidence" value="ECO:0007669"/>
    <property type="project" value="InterPro"/>
</dbReference>
<dbReference type="InterPro" id="IPR035067">
    <property type="entry name" value="V-type_ATPase_csu/dsu"/>
</dbReference>
<dbReference type="NCBIfam" id="TIGR02923">
    <property type="entry name" value="AhaC"/>
    <property type="match status" value="1"/>
</dbReference>
<evidence type="ECO:0000256" key="1">
    <source>
        <dbReference type="ARBA" id="ARBA00006709"/>
    </source>
</evidence>
<keyword evidence="2 6" id="KW-0813">Transport</keyword>
<dbReference type="PANTHER" id="PTHR38682:SF1">
    <property type="entry name" value="V-TYPE ATP SYNTHASE SUBUNIT C"/>
    <property type="match status" value="1"/>
</dbReference>
<dbReference type="Proteomes" id="UP001271789">
    <property type="component" value="Unassembled WGS sequence"/>
</dbReference>
<evidence type="ECO:0000256" key="4">
    <source>
        <dbReference type="ARBA" id="ARBA00023065"/>
    </source>
</evidence>
<dbReference type="InterPro" id="IPR036079">
    <property type="entry name" value="ATPase_csu/dsu_sf"/>
</dbReference>
<gene>
    <name evidence="6 7" type="primary">atpC</name>
    <name evidence="7" type="ORF">MsAg5_12620</name>
</gene>
<dbReference type="InterPro" id="IPR044911">
    <property type="entry name" value="V-type_ATPase_csu/dsu_dom_3"/>
</dbReference>
<keyword evidence="3 6" id="KW-0375">Hydrogen ion transport</keyword>
<dbReference type="RefSeq" id="WP_338099812.1">
    <property type="nucleotide sequence ID" value="NZ_JAWDKD010000019.1"/>
</dbReference>
<dbReference type="InterPro" id="IPR002843">
    <property type="entry name" value="ATPase_V0-cplx_csu/dsu"/>
</dbReference>
<dbReference type="InterPro" id="IPR014272">
    <property type="entry name" value="ATPase_V0-cplx_csu"/>
</dbReference>
<evidence type="ECO:0000256" key="6">
    <source>
        <dbReference type="HAMAP-Rule" id="MF_00314"/>
    </source>
</evidence>
<dbReference type="GO" id="GO:0005524">
    <property type="term" value="F:ATP binding"/>
    <property type="evidence" value="ECO:0007669"/>
    <property type="project" value="UniProtKB-UniRule"/>
</dbReference>
<dbReference type="Pfam" id="PF01992">
    <property type="entry name" value="vATP-synt_AC39"/>
    <property type="match status" value="1"/>
</dbReference>
<keyword evidence="8" id="KW-1185">Reference proteome</keyword>
<comment type="function">
    <text evidence="6">Component of the A-type ATP synthase that produces ATP from ADP in the presence of a proton gradient across the membrane.</text>
</comment>
<dbReference type="Gene3D" id="1.20.1690.10">
    <property type="entry name" value="V-type ATP synthase subunit C domain"/>
    <property type="match status" value="2"/>
</dbReference>
<name>A0AAE4MK25_9EURY</name>
<organism evidence="7 8">
    <name type="scientific">Methanolapillus africanus</name>
    <dbReference type="NCBI Taxonomy" id="3028297"/>
    <lineage>
        <taxon>Archaea</taxon>
        <taxon>Methanobacteriati</taxon>
        <taxon>Methanobacteriota</taxon>
        <taxon>Stenosarchaea group</taxon>
        <taxon>Methanomicrobia</taxon>
        <taxon>Methanosarcinales</taxon>
        <taxon>Methanosarcinaceae</taxon>
        <taxon>Methanolapillus</taxon>
    </lineage>
</organism>
<dbReference type="Gene3D" id="1.10.132.50">
    <property type="entry name" value="ATP synthase (C/AC39) subunit, domain 3"/>
    <property type="match status" value="1"/>
</dbReference>
<comment type="subunit">
    <text evidence="6">Has multiple subunits with at least A(3), B(3), C, D, E, F, H, I and proteolipid K(x).</text>
</comment>
<dbReference type="SUPFAM" id="SSF103486">
    <property type="entry name" value="V-type ATP synthase subunit C"/>
    <property type="match status" value="1"/>
</dbReference>
<dbReference type="GO" id="GO:0005886">
    <property type="term" value="C:plasma membrane"/>
    <property type="evidence" value="ECO:0007669"/>
    <property type="project" value="UniProtKB-SubCell"/>
</dbReference>
<proteinExistence type="inferred from homology"/>
<dbReference type="AlphaFoldDB" id="A0AAE4MK25"/>
<accession>A0AAE4MK25</accession>
<evidence type="ECO:0000313" key="7">
    <source>
        <dbReference type="EMBL" id="MDV0447376.1"/>
    </source>
</evidence>
<keyword evidence="5 6" id="KW-0066">ATP synthesis</keyword>
<dbReference type="InterPro" id="IPR050873">
    <property type="entry name" value="V-ATPase_V0D/AC39_subunit"/>
</dbReference>
<comment type="similarity">
    <text evidence="1 6">Belongs to the V-ATPase V0D/AC39 subunit family.</text>
</comment>
<comment type="subcellular location">
    <subcellularLocation>
        <location evidence="6">Cell membrane</location>
        <topology evidence="6">Peripheral membrane protein</topology>
    </subcellularLocation>
</comment>
<evidence type="ECO:0000256" key="2">
    <source>
        <dbReference type="ARBA" id="ARBA00022448"/>
    </source>
</evidence>
<dbReference type="GO" id="GO:0042777">
    <property type="term" value="P:proton motive force-driven plasma membrane ATP synthesis"/>
    <property type="evidence" value="ECO:0007669"/>
    <property type="project" value="UniProtKB-UniRule"/>
</dbReference>
<comment type="caution">
    <text evidence="7">The sequence shown here is derived from an EMBL/GenBank/DDBJ whole genome shotgun (WGS) entry which is preliminary data.</text>
</comment>
<dbReference type="HAMAP" id="MF_00314">
    <property type="entry name" value="ATP_synth_C_arch"/>
    <property type="match status" value="1"/>
</dbReference>
<keyword evidence="4 6" id="KW-0406">Ion transport</keyword>
<evidence type="ECO:0000256" key="5">
    <source>
        <dbReference type="ARBA" id="ARBA00023310"/>
    </source>
</evidence>
<evidence type="ECO:0000256" key="3">
    <source>
        <dbReference type="ARBA" id="ARBA00022781"/>
    </source>
</evidence>
<protein>
    <recommendedName>
        <fullName evidence="6">A-type ATP synthase subunit C</fullName>
    </recommendedName>
</protein>